<dbReference type="EMBL" id="JBEAFC010000006">
    <property type="protein sequence ID" value="KAL1554510.1"/>
    <property type="molecule type" value="Genomic_DNA"/>
</dbReference>
<accession>A0ABD1HEW4</accession>
<reference evidence="1 2" key="1">
    <citation type="submission" date="2024-06" db="EMBL/GenBank/DDBJ databases">
        <title>A chromosome level genome sequence of Diviner's sage (Salvia divinorum).</title>
        <authorList>
            <person name="Ford S.A."/>
            <person name="Ro D.-K."/>
            <person name="Ness R.W."/>
            <person name="Phillips M.A."/>
        </authorList>
    </citation>
    <scope>NUCLEOTIDE SEQUENCE [LARGE SCALE GENOMIC DNA]</scope>
    <source>
        <strain evidence="1">SAF-2024a</strain>
        <tissue evidence="1">Leaf</tissue>
    </source>
</reference>
<keyword evidence="2" id="KW-1185">Reference proteome</keyword>
<name>A0ABD1HEW4_SALDI</name>
<evidence type="ECO:0000313" key="1">
    <source>
        <dbReference type="EMBL" id="KAL1554510.1"/>
    </source>
</evidence>
<proteinExistence type="predicted"/>
<protein>
    <submittedName>
        <fullName evidence="1">Uncharacterized protein</fullName>
    </submittedName>
</protein>
<sequence>MGLGGVLILLSNELKCEVVLLIGCSHLWRQHTTVIGEEKPSFSGLVYSIGIYIYIYMQQKSSQTLVMYKQ</sequence>
<evidence type="ECO:0000313" key="2">
    <source>
        <dbReference type="Proteomes" id="UP001567538"/>
    </source>
</evidence>
<dbReference type="Proteomes" id="UP001567538">
    <property type="component" value="Unassembled WGS sequence"/>
</dbReference>
<dbReference type="AlphaFoldDB" id="A0ABD1HEW4"/>
<comment type="caution">
    <text evidence="1">The sequence shown here is derived from an EMBL/GenBank/DDBJ whole genome shotgun (WGS) entry which is preliminary data.</text>
</comment>
<gene>
    <name evidence="1" type="ORF">AAHA92_15064</name>
</gene>
<organism evidence="1 2">
    <name type="scientific">Salvia divinorum</name>
    <name type="common">Maria pastora</name>
    <name type="synonym">Diviner's sage</name>
    <dbReference type="NCBI Taxonomy" id="28513"/>
    <lineage>
        <taxon>Eukaryota</taxon>
        <taxon>Viridiplantae</taxon>
        <taxon>Streptophyta</taxon>
        <taxon>Embryophyta</taxon>
        <taxon>Tracheophyta</taxon>
        <taxon>Spermatophyta</taxon>
        <taxon>Magnoliopsida</taxon>
        <taxon>eudicotyledons</taxon>
        <taxon>Gunneridae</taxon>
        <taxon>Pentapetalae</taxon>
        <taxon>asterids</taxon>
        <taxon>lamiids</taxon>
        <taxon>Lamiales</taxon>
        <taxon>Lamiaceae</taxon>
        <taxon>Nepetoideae</taxon>
        <taxon>Mentheae</taxon>
        <taxon>Salviinae</taxon>
        <taxon>Salvia</taxon>
        <taxon>Salvia subgen. Calosphace</taxon>
    </lineage>
</organism>